<protein>
    <submittedName>
        <fullName evidence="2">NitT/TauT family transport system substrate-binding protein</fullName>
    </submittedName>
</protein>
<dbReference type="Pfam" id="PF09084">
    <property type="entry name" value="NMT1"/>
    <property type="match status" value="1"/>
</dbReference>
<dbReference type="EMBL" id="LT670817">
    <property type="protein sequence ID" value="SHH94313.1"/>
    <property type="molecule type" value="Genomic_DNA"/>
</dbReference>
<evidence type="ECO:0000259" key="1">
    <source>
        <dbReference type="Pfam" id="PF09084"/>
    </source>
</evidence>
<proteinExistence type="predicted"/>
<accession>A0A1M5X529</accession>
<dbReference type="AlphaFoldDB" id="A0A1M5X529"/>
<dbReference type="GO" id="GO:0009228">
    <property type="term" value="P:thiamine biosynthetic process"/>
    <property type="evidence" value="ECO:0007669"/>
    <property type="project" value="InterPro"/>
</dbReference>
<dbReference type="Proteomes" id="UP000189796">
    <property type="component" value="Chromosome I"/>
</dbReference>
<dbReference type="InterPro" id="IPR015168">
    <property type="entry name" value="SsuA/THI5"/>
</dbReference>
<dbReference type="Gene3D" id="3.40.190.10">
    <property type="entry name" value="Periplasmic binding protein-like II"/>
    <property type="match status" value="2"/>
</dbReference>
<dbReference type="PANTHER" id="PTHR31528">
    <property type="entry name" value="4-AMINO-5-HYDROXYMETHYL-2-METHYLPYRIMIDINE PHOSPHATE SYNTHASE THI11-RELATED"/>
    <property type="match status" value="1"/>
</dbReference>
<feature type="domain" description="SsuA/THI5-like" evidence="1">
    <location>
        <begin position="46"/>
        <end position="259"/>
    </location>
</feature>
<evidence type="ECO:0000313" key="2">
    <source>
        <dbReference type="EMBL" id="SHH94313.1"/>
    </source>
</evidence>
<gene>
    <name evidence="2" type="ORF">SAMN05443248_6986</name>
</gene>
<organism evidence="2 3">
    <name type="scientific">Bradyrhizobium erythrophlei</name>
    <dbReference type="NCBI Taxonomy" id="1437360"/>
    <lineage>
        <taxon>Bacteria</taxon>
        <taxon>Pseudomonadati</taxon>
        <taxon>Pseudomonadota</taxon>
        <taxon>Alphaproteobacteria</taxon>
        <taxon>Hyphomicrobiales</taxon>
        <taxon>Nitrobacteraceae</taxon>
        <taxon>Bradyrhizobium</taxon>
    </lineage>
</organism>
<dbReference type="InterPro" id="IPR027939">
    <property type="entry name" value="NMT1/THI5"/>
</dbReference>
<reference evidence="2 3" key="1">
    <citation type="submission" date="2016-11" db="EMBL/GenBank/DDBJ databases">
        <authorList>
            <person name="Jaros S."/>
            <person name="Januszkiewicz K."/>
            <person name="Wedrychowicz H."/>
        </authorList>
    </citation>
    <scope>NUCLEOTIDE SEQUENCE [LARGE SCALE GENOMIC DNA]</scope>
    <source>
        <strain evidence="2 3">GAS138</strain>
    </source>
</reference>
<name>A0A1M5X529_9BRAD</name>
<dbReference type="SUPFAM" id="SSF53850">
    <property type="entry name" value="Periplasmic binding protein-like II"/>
    <property type="match status" value="1"/>
</dbReference>
<sequence>MRFVSCYGRLVKILALVLAVFGSGFLTEARAELVKLGQATGTSLTFGPIYAAIELGYFKEEDIKLEILEFQGASVLLPQVANGSVTIGFPGPDPLIISNQPGRDPIPVKFFYDGARESIWEFLVPADSPLKALSDLKGKVIGVGALANANVPITRAMLKEIGLEPTRDYSFLAIGVGAQAFRATENKQVDTYNTFDTNIAAFENTGAELRRLPQEQKYKDLFSNGFAASDELIKNNPKMLAGFGRALTKGIIACETNPDFCVWNFYHYCPTLKPAGATESEVLEKGRHILASRMGKYLAFPAGRPRRFGEYPESSWKNFVKALYLGGELSSPDIDVSKLYTNEFVDQFNKFDIGAVQRDAESRK</sequence>
<evidence type="ECO:0000313" key="3">
    <source>
        <dbReference type="Proteomes" id="UP000189796"/>
    </source>
</evidence>
<dbReference type="PANTHER" id="PTHR31528:SF15">
    <property type="entry name" value="RIBOFLAVIN-BINDING PROTEIN RIBY"/>
    <property type="match status" value="1"/>
</dbReference>